<proteinExistence type="predicted"/>
<accession>A0A917C5Z5</accession>
<sequence length="269" mass="31389">MRKFLLEESEYFTHPPLTEQMIENAEKILKVSLPKFYLELLTYQYNGGSLRFDGFSDDDEGHYTINEIEGIGEKFGGILGSLETAEEYELPKGLLPFAGDGHDLYCFDYRNCGPLGEPSITHVYTEEFTITHLADNFEEFTDKLYDNYHSFVFGFENIADDDFSLMKKLSNILDCTFTKEETEAKDGIFVSRNAVHPTWKDRDGDPSRFLLYENYRKGTWNYPEYPSCNWYMIAMISRDLRNTVFKALQDGFPNNTVLIHEPPEFWDYI</sequence>
<name>A0A917C5Z5_9BACL</name>
<gene>
    <name evidence="2" type="ORF">GCM10010912_16410</name>
</gene>
<dbReference type="RefSeq" id="WP_189023726.1">
    <property type="nucleotide sequence ID" value="NZ_BMKR01000005.1"/>
</dbReference>
<dbReference type="AlphaFoldDB" id="A0A917C5Z5"/>
<reference evidence="2" key="1">
    <citation type="journal article" date="2014" name="Int. J. Syst. Evol. Microbiol.">
        <title>Complete genome sequence of Corynebacterium casei LMG S-19264T (=DSM 44701T), isolated from a smear-ripened cheese.</title>
        <authorList>
            <consortium name="US DOE Joint Genome Institute (JGI-PGF)"/>
            <person name="Walter F."/>
            <person name="Albersmeier A."/>
            <person name="Kalinowski J."/>
            <person name="Ruckert C."/>
        </authorList>
    </citation>
    <scope>NUCLEOTIDE SEQUENCE</scope>
    <source>
        <strain evidence="2">CGMCC 1.16134</strain>
    </source>
</reference>
<evidence type="ECO:0000259" key="1">
    <source>
        <dbReference type="SMART" id="SM00860"/>
    </source>
</evidence>
<dbReference type="InterPro" id="IPR018958">
    <property type="entry name" value="Knr4/Smi1-like_dom"/>
</dbReference>
<dbReference type="SMART" id="SM00860">
    <property type="entry name" value="SMI1_KNR4"/>
    <property type="match status" value="1"/>
</dbReference>
<dbReference type="Pfam" id="PF09346">
    <property type="entry name" value="SMI1_KNR4"/>
    <property type="match status" value="1"/>
</dbReference>
<dbReference type="Proteomes" id="UP000637643">
    <property type="component" value="Unassembled WGS sequence"/>
</dbReference>
<protein>
    <recommendedName>
        <fullName evidence="1">Knr4/Smi1-like domain-containing protein</fullName>
    </recommendedName>
</protein>
<evidence type="ECO:0000313" key="2">
    <source>
        <dbReference type="EMBL" id="GGF72003.1"/>
    </source>
</evidence>
<comment type="caution">
    <text evidence="2">The sequence shown here is derived from an EMBL/GenBank/DDBJ whole genome shotgun (WGS) entry which is preliminary data.</text>
</comment>
<dbReference type="InterPro" id="IPR037883">
    <property type="entry name" value="Knr4/Smi1-like_sf"/>
</dbReference>
<keyword evidence="3" id="KW-1185">Reference proteome</keyword>
<evidence type="ECO:0000313" key="3">
    <source>
        <dbReference type="Proteomes" id="UP000637643"/>
    </source>
</evidence>
<dbReference type="EMBL" id="BMKR01000005">
    <property type="protein sequence ID" value="GGF72003.1"/>
    <property type="molecule type" value="Genomic_DNA"/>
</dbReference>
<dbReference type="Gene3D" id="3.40.1580.10">
    <property type="entry name" value="SMI1/KNR4-like"/>
    <property type="match status" value="1"/>
</dbReference>
<organism evidence="2 3">
    <name type="scientific">Paenibacillus albidus</name>
    <dbReference type="NCBI Taxonomy" id="2041023"/>
    <lineage>
        <taxon>Bacteria</taxon>
        <taxon>Bacillati</taxon>
        <taxon>Bacillota</taxon>
        <taxon>Bacilli</taxon>
        <taxon>Bacillales</taxon>
        <taxon>Paenibacillaceae</taxon>
        <taxon>Paenibacillus</taxon>
    </lineage>
</organism>
<feature type="domain" description="Knr4/Smi1-like" evidence="1">
    <location>
        <begin position="16"/>
        <end position="143"/>
    </location>
</feature>
<dbReference type="SUPFAM" id="SSF160631">
    <property type="entry name" value="SMI1/KNR4-like"/>
    <property type="match status" value="1"/>
</dbReference>
<reference evidence="2" key="2">
    <citation type="submission" date="2020-09" db="EMBL/GenBank/DDBJ databases">
        <authorList>
            <person name="Sun Q."/>
            <person name="Zhou Y."/>
        </authorList>
    </citation>
    <scope>NUCLEOTIDE SEQUENCE</scope>
    <source>
        <strain evidence="2">CGMCC 1.16134</strain>
    </source>
</reference>